<name>A0AAE0Z063_9GAST</name>
<dbReference type="Proteomes" id="UP001283361">
    <property type="component" value="Unassembled WGS sequence"/>
</dbReference>
<keyword evidence="2" id="KW-1185">Reference proteome</keyword>
<dbReference type="AlphaFoldDB" id="A0AAE0Z063"/>
<evidence type="ECO:0000313" key="1">
    <source>
        <dbReference type="EMBL" id="KAK3760150.1"/>
    </source>
</evidence>
<protein>
    <submittedName>
        <fullName evidence="1">Uncharacterized protein</fullName>
    </submittedName>
</protein>
<reference evidence="1" key="1">
    <citation type="journal article" date="2023" name="G3 (Bethesda)">
        <title>A reference genome for the long-term kleptoplast-retaining sea slug Elysia crispata morphotype clarki.</title>
        <authorList>
            <person name="Eastman K.E."/>
            <person name="Pendleton A.L."/>
            <person name="Shaikh M.A."/>
            <person name="Suttiyut T."/>
            <person name="Ogas R."/>
            <person name="Tomko P."/>
            <person name="Gavelis G."/>
            <person name="Widhalm J.R."/>
            <person name="Wisecaver J.H."/>
        </authorList>
    </citation>
    <scope>NUCLEOTIDE SEQUENCE</scope>
    <source>
        <strain evidence="1">ECLA1</strain>
    </source>
</reference>
<evidence type="ECO:0000313" key="2">
    <source>
        <dbReference type="Proteomes" id="UP001283361"/>
    </source>
</evidence>
<organism evidence="1 2">
    <name type="scientific">Elysia crispata</name>
    <name type="common">lettuce slug</name>
    <dbReference type="NCBI Taxonomy" id="231223"/>
    <lineage>
        <taxon>Eukaryota</taxon>
        <taxon>Metazoa</taxon>
        <taxon>Spiralia</taxon>
        <taxon>Lophotrochozoa</taxon>
        <taxon>Mollusca</taxon>
        <taxon>Gastropoda</taxon>
        <taxon>Heterobranchia</taxon>
        <taxon>Euthyneura</taxon>
        <taxon>Panpulmonata</taxon>
        <taxon>Sacoglossa</taxon>
        <taxon>Placobranchoidea</taxon>
        <taxon>Plakobranchidae</taxon>
        <taxon>Elysia</taxon>
    </lineage>
</organism>
<accession>A0AAE0Z063</accession>
<proteinExistence type="predicted"/>
<comment type="caution">
    <text evidence="1">The sequence shown here is derived from an EMBL/GenBank/DDBJ whole genome shotgun (WGS) entry which is preliminary data.</text>
</comment>
<dbReference type="EMBL" id="JAWDGP010005045">
    <property type="protein sequence ID" value="KAK3760150.1"/>
    <property type="molecule type" value="Genomic_DNA"/>
</dbReference>
<sequence length="133" mass="14570">MAAMTQQSREMSSKDNGFSPFSLVTVPDTQHHGLGDLTFSQTETSLNRLGTRGGDYLKVNKKSSILHLMLNSGITLRAQIWIVKSRLEVCLLGLPLTGYPPSFHPLGSPALQSRRLVIRAEAITAVISDFLAF</sequence>
<gene>
    <name evidence="1" type="ORF">RRG08_041991</name>
</gene>